<protein>
    <recommendedName>
        <fullName evidence="3">Mei2-like C-terminal RNA recognition motif domain-containing protein</fullName>
    </recommendedName>
</protein>
<evidence type="ECO:0000259" key="3">
    <source>
        <dbReference type="Pfam" id="PF04059"/>
    </source>
</evidence>
<evidence type="ECO:0000313" key="4">
    <source>
        <dbReference type="EMBL" id="CAD8284555.1"/>
    </source>
</evidence>
<proteinExistence type="predicted"/>
<keyword evidence="1" id="KW-0694">RNA-binding</keyword>
<dbReference type="CDD" id="cd12531">
    <property type="entry name" value="RRM3_MEI2_like"/>
    <property type="match status" value="1"/>
</dbReference>
<organism evidence="4">
    <name type="scientific">Chlamydomonas euryale</name>
    <dbReference type="NCBI Taxonomy" id="1486919"/>
    <lineage>
        <taxon>Eukaryota</taxon>
        <taxon>Viridiplantae</taxon>
        <taxon>Chlorophyta</taxon>
        <taxon>core chlorophytes</taxon>
        <taxon>Chlorophyceae</taxon>
        <taxon>CS clade</taxon>
        <taxon>Chlamydomonadales</taxon>
        <taxon>Chlamydomonadaceae</taxon>
        <taxon>Chlamydomonas</taxon>
    </lineage>
</organism>
<dbReference type="InterPro" id="IPR034454">
    <property type="entry name" value="MEI2-like_RRM3"/>
</dbReference>
<feature type="region of interest" description="Disordered" evidence="2">
    <location>
        <begin position="1"/>
        <end position="66"/>
    </location>
</feature>
<evidence type="ECO:0000256" key="2">
    <source>
        <dbReference type="SAM" id="MobiDB-lite"/>
    </source>
</evidence>
<dbReference type="InterPro" id="IPR007201">
    <property type="entry name" value="Mei2-like_Rrm_C"/>
</dbReference>
<dbReference type="AlphaFoldDB" id="A0A7R9V4D8"/>
<dbReference type="InterPro" id="IPR012677">
    <property type="entry name" value="Nucleotide-bd_a/b_plait_sf"/>
</dbReference>
<accession>A0A7R9V4D8</accession>
<dbReference type="GO" id="GO:0003723">
    <property type="term" value="F:RNA binding"/>
    <property type="evidence" value="ECO:0007669"/>
    <property type="project" value="UniProtKB-KW"/>
</dbReference>
<dbReference type="EMBL" id="HBEC01009923">
    <property type="protein sequence ID" value="CAD8284555.1"/>
    <property type="molecule type" value="Transcribed_RNA"/>
</dbReference>
<sequence length="266" mass="28084">MGGGGGGHGLGMSGHGGPGHGGYGGRGGSHDMMGPGGAGAARGGGGGRLSRRPADPAAEAERKAQQEKLYSLNPERIYSGQDRRTTLMIKNIPNKYTQKMLLSTIDEFFHGTYDFFYLPIDFKNKCNVGYAFINMTQPVHIIPLVDRFNHKKWERFNSEKICSISYARIQGRSALISHFQNSSLMHEDKRCRPILFVLEGSDATGEQESFPSAGSSSGGGGIAGGARAAVLLGDGGGGASAALMPAAALLSPAAEENREHEASNNE</sequence>
<feature type="compositionally biased region" description="Gly residues" evidence="2">
    <location>
        <begin position="1"/>
        <end position="27"/>
    </location>
</feature>
<dbReference type="InterPro" id="IPR035979">
    <property type="entry name" value="RBD_domain_sf"/>
</dbReference>
<dbReference type="SUPFAM" id="SSF54928">
    <property type="entry name" value="RNA-binding domain, RBD"/>
    <property type="match status" value="1"/>
</dbReference>
<evidence type="ECO:0000256" key="1">
    <source>
        <dbReference type="ARBA" id="ARBA00022884"/>
    </source>
</evidence>
<dbReference type="Gene3D" id="3.30.70.330">
    <property type="match status" value="1"/>
</dbReference>
<gene>
    <name evidence="4" type="ORF">CEUR00632_LOCUS4590</name>
</gene>
<dbReference type="PANTHER" id="PTHR23189">
    <property type="entry name" value="RNA RECOGNITION MOTIF-CONTAINING"/>
    <property type="match status" value="1"/>
</dbReference>
<dbReference type="Pfam" id="PF04059">
    <property type="entry name" value="RRM_2"/>
    <property type="match status" value="1"/>
</dbReference>
<feature type="domain" description="Mei2-like C-terminal RNA recognition motif" evidence="3">
    <location>
        <begin position="84"/>
        <end position="180"/>
    </location>
</feature>
<name>A0A7R9V4D8_9CHLO</name>
<reference evidence="4" key="1">
    <citation type="submission" date="2021-01" db="EMBL/GenBank/DDBJ databases">
        <authorList>
            <person name="Corre E."/>
            <person name="Pelletier E."/>
            <person name="Niang G."/>
            <person name="Scheremetjew M."/>
            <person name="Finn R."/>
            <person name="Kale V."/>
            <person name="Holt S."/>
            <person name="Cochrane G."/>
            <person name="Meng A."/>
            <person name="Brown T."/>
            <person name="Cohen L."/>
        </authorList>
    </citation>
    <scope>NUCLEOTIDE SEQUENCE</scope>
    <source>
        <strain evidence="4">CCMP219</strain>
    </source>
</reference>
<feature type="compositionally biased region" description="Gly residues" evidence="2">
    <location>
        <begin position="34"/>
        <end position="48"/>
    </location>
</feature>